<dbReference type="KEGG" id="vei:Veis_4280"/>
<gene>
    <name evidence="3" type="ordered locus">Veis_4280</name>
</gene>
<dbReference type="eggNOG" id="COG1012">
    <property type="taxonomic scope" value="Bacteria"/>
</dbReference>
<dbReference type="InterPro" id="IPR015590">
    <property type="entry name" value="Aldehyde_DH_dom"/>
</dbReference>
<dbReference type="Proteomes" id="UP000000374">
    <property type="component" value="Chromosome"/>
</dbReference>
<proteinExistence type="predicted"/>
<dbReference type="PANTHER" id="PTHR11699">
    <property type="entry name" value="ALDEHYDE DEHYDROGENASE-RELATED"/>
    <property type="match status" value="1"/>
</dbReference>
<dbReference type="GO" id="GO:0009013">
    <property type="term" value="F:succinate-semialdehyde dehydrogenase [NAD(P)+] activity"/>
    <property type="evidence" value="ECO:0007669"/>
    <property type="project" value="UniProtKB-EC"/>
</dbReference>
<dbReference type="CDD" id="cd07122">
    <property type="entry name" value="ALDH_F20_ACDH"/>
    <property type="match status" value="1"/>
</dbReference>
<evidence type="ECO:0000313" key="3">
    <source>
        <dbReference type="EMBL" id="ABM59985.1"/>
    </source>
</evidence>
<reference evidence="4" key="1">
    <citation type="submission" date="2006-12" db="EMBL/GenBank/DDBJ databases">
        <title>Complete sequence of chromosome 1 of Verminephrobacter eiseniae EF01-2.</title>
        <authorList>
            <person name="Copeland A."/>
            <person name="Lucas S."/>
            <person name="Lapidus A."/>
            <person name="Barry K."/>
            <person name="Detter J.C."/>
            <person name="Glavina del Rio T."/>
            <person name="Dalin E."/>
            <person name="Tice H."/>
            <person name="Pitluck S."/>
            <person name="Chertkov O."/>
            <person name="Brettin T."/>
            <person name="Bruce D."/>
            <person name="Han C."/>
            <person name="Tapia R."/>
            <person name="Gilna P."/>
            <person name="Schmutz J."/>
            <person name="Larimer F."/>
            <person name="Land M."/>
            <person name="Hauser L."/>
            <person name="Kyrpides N."/>
            <person name="Kim E."/>
            <person name="Stahl D."/>
            <person name="Richardson P."/>
        </authorList>
    </citation>
    <scope>NUCLEOTIDE SEQUENCE [LARGE SCALE GENOMIC DNA]</scope>
    <source>
        <strain evidence="4">EF01-2</strain>
    </source>
</reference>
<feature type="domain" description="Aldehyde dehydrogenase" evidence="2">
    <location>
        <begin position="6"/>
        <end position="275"/>
    </location>
</feature>
<dbReference type="GeneID" id="76462604"/>
<name>A1WQS8_VEREI</name>
<keyword evidence="4" id="KW-1185">Reference proteome</keyword>
<dbReference type="EMBL" id="CP000542">
    <property type="protein sequence ID" value="ABM59985.1"/>
    <property type="molecule type" value="Genomic_DNA"/>
</dbReference>
<dbReference type="RefSeq" id="WP_011811972.1">
    <property type="nucleotide sequence ID" value="NC_008786.1"/>
</dbReference>
<dbReference type="InterPro" id="IPR016163">
    <property type="entry name" value="Ald_DH_C"/>
</dbReference>
<evidence type="ECO:0000313" key="4">
    <source>
        <dbReference type="Proteomes" id="UP000000374"/>
    </source>
</evidence>
<keyword evidence="1 3" id="KW-0560">Oxidoreductase</keyword>
<dbReference type="EC" id="1.2.1.16" evidence="3"/>
<dbReference type="HOGENOM" id="CLU_028794_3_0_4"/>
<dbReference type="STRING" id="391735.Veis_4280"/>
<dbReference type="AlphaFoldDB" id="A1WQS8"/>
<evidence type="ECO:0000259" key="2">
    <source>
        <dbReference type="Pfam" id="PF00171"/>
    </source>
</evidence>
<evidence type="ECO:0000256" key="1">
    <source>
        <dbReference type="ARBA" id="ARBA00023002"/>
    </source>
</evidence>
<sequence>MEHSTAPSSAPSPITELVARARAAQRICATWSQAQADTAVTAAGWAIIEPARNRELAELAVADTGMGCVQDKVLKNHRKTFGLLRDLHGARSVGVIGQDPARGIVEIARPVGVVCAITPSTNPGATPANKIINALKGRNAVVVAPSPKGWSTAARLIGFIHAQFDRIGAPRDLVQLLPGPIDKQATGELMRLCDLVVATGSQANVRAAYASGTPAFGVGAGNVAGIVDETADVHAAAERIVRSKTFDNATSCSSENSLVIVDAVRAPMLAALAERGAVMLTAAQKATLQALMWPGGKLSAAVIGQSARSIAERAAALDDAQCAGWLALAATGPRILMVAEDGAGHGHPFSGEKLSPVLAIHGAQNFAAAAAMVERIYAHEGAGHSVGLHSALPERALTLGLTLPVARVIVDQAHSIATGGSFDNGLPFSLSMGCGTWGKNSFSDNLNYRHYLNITRVSRPIPEQMPSADEIFGDFFARHGAQ</sequence>
<dbReference type="Pfam" id="PF00171">
    <property type="entry name" value="Aldedh"/>
    <property type="match status" value="1"/>
</dbReference>
<dbReference type="InterPro" id="IPR016161">
    <property type="entry name" value="Ald_DH/histidinol_DH"/>
</dbReference>
<dbReference type="SUPFAM" id="SSF53720">
    <property type="entry name" value="ALDH-like"/>
    <property type="match status" value="1"/>
</dbReference>
<dbReference type="InterPro" id="IPR016162">
    <property type="entry name" value="Ald_DH_N"/>
</dbReference>
<organism evidence="3 4">
    <name type="scientific">Verminephrobacter eiseniae (strain EF01-2)</name>
    <dbReference type="NCBI Taxonomy" id="391735"/>
    <lineage>
        <taxon>Bacteria</taxon>
        <taxon>Pseudomonadati</taxon>
        <taxon>Pseudomonadota</taxon>
        <taxon>Betaproteobacteria</taxon>
        <taxon>Burkholderiales</taxon>
        <taxon>Comamonadaceae</taxon>
        <taxon>Verminephrobacter</taxon>
    </lineage>
</organism>
<protein>
    <submittedName>
        <fullName evidence="3">Succinate-semialdehyde dehydrogenase (NAD(P)(+))</fullName>
        <ecNumber evidence="3">1.2.1.16</ecNumber>
    </submittedName>
</protein>
<dbReference type="NCBIfam" id="NF047625">
    <property type="entry name" value="AcylSulfactDhSauS"/>
    <property type="match status" value="1"/>
</dbReference>
<dbReference type="OrthoDB" id="9815791at2"/>
<accession>A1WQS8</accession>
<dbReference type="Gene3D" id="3.40.605.10">
    <property type="entry name" value="Aldehyde Dehydrogenase, Chain A, domain 1"/>
    <property type="match status" value="1"/>
</dbReference>
<dbReference type="Gene3D" id="3.40.309.10">
    <property type="entry name" value="Aldehyde Dehydrogenase, Chain A, domain 2"/>
    <property type="match status" value="1"/>
</dbReference>